<evidence type="ECO:0000256" key="1">
    <source>
        <dbReference type="ARBA" id="ARBA00022692"/>
    </source>
</evidence>
<evidence type="ECO:0000259" key="5">
    <source>
        <dbReference type="PROSITE" id="PS50850"/>
    </source>
</evidence>
<organism evidence="6 7">
    <name type="scientific">Marinicauda algicola</name>
    <dbReference type="NCBI Taxonomy" id="2029849"/>
    <lineage>
        <taxon>Bacteria</taxon>
        <taxon>Pseudomonadati</taxon>
        <taxon>Pseudomonadota</taxon>
        <taxon>Alphaproteobacteria</taxon>
        <taxon>Maricaulales</taxon>
        <taxon>Maricaulaceae</taxon>
        <taxon>Marinicauda</taxon>
    </lineage>
</organism>
<dbReference type="AlphaFoldDB" id="A0A4S2H0W0"/>
<feature type="domain" description="Major facilitator superfamily (MFS) profile" evidence="5">
    <location>
        <begin position="6"/>
        <end position="380"/>
    </location>
</feature>
<dbReference type="GO" id="GO:0022857">
    <property type="term" value="F:transmembrane transporter activity"/>
    <property type="evidence" value="ECO:0007669"/>
    <property type="project" value="InterPro"/>
</dbReference>
<feature type="transmembrane region" description="Helical" evidence="4">
    <location>
        <begin position="41"/>
        <end position="60"/>
    </location>
</feature>
<protein>
    <submittedName>
        <fullName evidence="6">MFS transporter</fullName>
    </submittedName>
</protein>
<feature type="transmembrane region" description="Helical" evidence="4">
    <location>
        <begin position="72"/>
        <end position="89"/>
    </location>
</feature>
<dbReference type="InterPro" id="IPR011701">
    <property type="entry name" value="MFS"/>
</dbReference>
<feature type="transmembrane region" description="Helical" evidence="4">
    <location>
        <begin position="95"/>
        <end position="119"/>
    </location>
</feature>
<dbReference type="PROSITE" id="PS50850">
    <property type="entry name" value="MFS"/>
    <property type="match status" value="1"/>
</dbReference>
<dbReference type="Proteomes" id="UP000308054">
    <property type="component" value="Unassembled WGS sequence"/>
</dbReference>
<feature type="transmembrane region" description="Helical" evidence="4">
    <location>
        <begin position="323"/>
        <end position="345"/>
    </location>
</feature>
<keyword evidence="2 4" id="KW-1133">Transmembrane helix</keyword>
<dbReference type="SUPFAM" id="SSF103473">
    <property type="entry name" value="MFS general substrate transporter"/>
    <property type="match status" value="1"/>
</dbReference>
<feature type="transmembrane region" description="Helical" evidence="4">
    <location>
        <begin position="234"/>
        <end position="253"/>
    </location>
</feature>
<keyword evidence="1 4" id="KW-0812">Transmembrane</keyword>
<name>A0A4S2H0W0_9PROT</name>
<dbReference type="Gene3D" id="1.20.1250.20">
    <property type="entry name" value="MFS general substrate transporter like domains"/>
    <property type="match status" value="2"/>
</dbReference>
<feature type="transmembrane region" description="Helical" evidence="4">
    <location>
        <begin position="290"/>
        <end position="311"/>
    </location>
</feature>
<feature type="transmembrane region" description="Helical" evidence="4">
    <location>
        <begin position="160"/>
        <end position="177"/>
    </location>
</feature>
<dbReference type="PANTHER" id="PTHR23521">
    <property type="entry name" value="TRANSPORTER MFS SUPERFAMILY"/>
    <property type="match status" value="1"/>
</dbReference>
<accession>A0A4S2H0W0</accession>
<evidence type="ECO:0000313" key="6">
    <source>
        <dbReference type="EMBL" id="TGY89136.1"/>
    </source>
</evidence>
<evidence type="ECO:0000313" key="7">
    <source>
        <dbReference type="Proteomes" id="UP000308054"/>
    </source>
</evidence>
<dbReference type="InterPro" id="IPR020846">
    <property type="entry name" value="MFS_dom"/>
</dbReference>
<dbReference type="RefSeq" id="WP_135995675.1">
    <property type="nucleotide sequence ID" value="NZ_CP071057.1"/>
</dbReference>
<evidence type="ECO:0000256" key="4">
    <source>
        <dbReference type="SAM" id="Phobius"/>
    </source>
</evidence>
<keyword evidence="7" id="KW-1185">Reference proteome</keyword>
<evidence type="ECO:0000256" key="2">
    <source>
        <dbReference type="ARBA" id="ARBA00022989"/>
    </source>
</evidence>
<dbReference type="Pfam" id="PF07690">
    <property type="entry name" value="MFS_1"/>
    <property type="match status" value="1"/>
</dbReference>
<feature type="transmembrane region" description="Helical" evidence="4">
    <location>
        <begin position="357"/>
        <end position="375"/>
    </location>
</feature>
<dbReference type="GO" id="GO:0005886">
    <property type="term" value="C:plasma membrane"/>
    <property type="evidence" value="ECO:0007669"/>
    <property type="project" value="TreeGrafter"/>
</dbReference>
<feature type="transmembrane region" description="Helical" evidence="4">
    <location>
        <begin position="198"/>
        <end position="222"/>
    </location>
</feature>
<dbReference type="InterPro" id="IPR036259">
    <property type="entry name" value="MFS_trans_sf"/>
</dbReference>
<feature type="transmembrane region" description="Helical" evidence="4">
    <location>
        <begin position="265"/>
        <end position="284"/>
    </location>
</feature>
<gene>
    <name evidence="6" type="ORF">E5163_08405</name>
</gene>
<comment type="caution">
    <text evidence="6">The sequence shown here is derived from an EMBL/GenBank/DDBJ whole genome shotgun (WGS) entry which is preliminary data.</text>
</comment>
<evidence type="ECO:0000256" key="3">
    <source>
        <dbReference type="ARBA" id="ARBA00023136"/>
    </source>
</evidence>
<dbReference type="PANTHER" id="PTHR23521:SF3">
    <property type="entry name" value="MFS TRANSPORTER"/>
    <property type="match status" value="1"/>
</dbReference>
<dbReference type="OrthoDB" id="9810614at2"/>
<sequence>MLIYRNVATVMAAMFLLQISVGVLGVSIPLAMNAAQSTKLAIGFVVAGYAAGFLIGAFAAPRVIQAIGHIRAYAAFAGGAAAVTLMLALDDQFGWWLFARVAFGFCAAGIFAVAESWLADATPSDLRGGVISVYQILGRAGLILGPFLIALPGIDLVDSFILGGIFLALALIPITATRRGQPALPQGERVSPFRLFEIAPAAAAAAFGAGVINTGVLGFVPIWAEMLNPETRAAAAAIVMAVIYAFSMLVQWPAGRLSDTLDRRLVMAGAAALSGLFAVVLAVFVSPGLWLGALLAGLWGAASLSYYGICIAHAADRSRAEELPAIASGILMTWAVGSIIGPVLAGLAYGSPLAGRGLFLFAAAAAFALTAVLLWRSRTRKPVAEAEREPFVNLLATSAELAEIERPEDEPAREREEST</sequence>
<keyword evidence="3 4" id="KW-0472">Membrane</keyword>
<proteinExistence type="predicted"/>
<dbReference type="EMBL" id="SRXW01000002">
    <property type="protein sequence ID" value="TGY89136.1"/>
    <property type="molecule type" value="Genomic_DNA"/>
</dbReference>
<reference evidence="6 7" key="1">
    <citation type="journal article" date="2017" name="Int. J. Syst. Evol. Microbiol.">
        <title>Marinicauda algicola sp. nov., isolated from a marine red alga Rhodosorus marinus.</title>
        <authorList>
            <person name="Jeong S.E."/>
            <person name="Jeon S.H."/>
            <person name="Chun B.H."/>
            <person name="Kim D.W."/>
            <person name="Jeon C.O."/>
        </authorList>
    </citation>
    <scope>NUCLEOTIDE SEQUENCE [LARGE SCALE GENOMIC DNA]</scope>
    <source>
        <strain evidence="6 7">JCM 31718</strain>
    </source>
</reference>
<feature type="transmembrane region" description="Helical" evidence="4">
    <location>
        <begin position="131"/>
        <end position="154"/>
    </location>
</feature>